<dbReference type="PANTHER" id="PTHR30244:SF36">
    <property type="entry name" value="3-OXO-GLUCOSE-6-PHOSPHATE:GLUTAMATE AMINOTRANSFERASE"/>
    <property type="match status" value="1"/>
</dbReference>
<evidence type="ECO:0000256" key="1">
    <source>
        <dbReference type="ARBA" id="ARBA00022898"/>
    </source>
</evidence>
<dbReference type="InterPro" id="IPR015424">
    <property type="entry name" value="PyrdxlP-dep_Trfase"/>
</dbReference>
<reference evidence="6 7" key="1">
    <citation type="submission" date="2015-05" db="EMBL/GenBank/DDBJ databases">
        <title>A genomic and transcriptomic approach to investigate the blue pigment phenotype in Pseudomonas fluorescens.</title>
        <authorList>
            <person name="Andreani N.A."/>
            <person name="Cardazzo B."/>
        </authorList>
    </citation>
    <scope>NUCLEOTIDE SEQUENCE [LARGE SCALE GENOMIC DNA]</scope>
    <source>
        <strain evidence="6 7">Ps_22</strain>
    </source>
</reference>
<accession>A0A109LBB0</accession>
<evidence type="ECO:0000256" key="5">
    <source>
        <dbReference type="RuleBase" id="RU004508"/>
    </source>
</evidence>
<dbReference type="InterPro" id="IPR000653">
    <property type="entry name" value="DegT/StrS_aminotransferase"/>
</dbReference>
<gene>
    <name evidence="6" type="primary">wbpE_1</name>
    <name evidence="6" type="ORF">PFLmoz3_05918</name>
</gene>
<dbReference type="Proteomes" id="UP000061348">
    <property type="component" value="Unassembled WGS sequence"/>
</dbReference>
<dbReference type="Gene3D" id="3.90.1150.10">
    <property type="entry name" value="Aspartate Aminotransferase, domain 1"/>
    <property type="match status" value="1"/>
</dbReference>
<dbReference type="GO" id="GO:0030170">
    <property type="term" value="F:pyridoxal phosphate binding"/>
    <property type="evidence" value="ECO:0007669"/>
    <property type="project" value="TreeGrafter"/>
</dbReference>
<dbReference type="Gene3D" id="3.40.640.10">
    <property type="entry name" value="Type I PLP-dependent aspartate aminotransferase-like (Major domain)"/>
    <property type="match status" value="1"/>
</dbReference>
<dbReference type="RefSeq" id="WP_073451714.1">
    <property type="nucleotide sequence ID" value="NZ_LCYA01000189.1"/>
</dbReference>
<dbReference type="CDD" id="cd00616">
    <property type="entry name" value="AHBA_syn"/>
    <property type="match status" value="1"/>
</dbReference>
<keyword evidence="6" id="KW-0032">Aminotransferase</keyword>
<protein>
    <submittedName>
        <fullName evidence="6">UDP-2-acetamido-2-deoxy-3-oxo-D-glucuronate aminotransferase</fullName>
        <ecNumber evidence="6">2.6.1.98</ecNumber>
    </submittedName>
</protein>
<dbReference type="SUPFAM" id="SSF53383">
    <property type="entry name" value="PLP-dependent transferases"/>
    <property type="match status" value="1"/>
</dbReference>
<feature type="modified residue" description="N6-(pyridoxal phosphate)lysine" evidence="4">
    <location>
        <position position="186"/>
    </location>
</feature>
<name>A0A109LBB0_PSEFL</name>
<comment type="similarity">
    <text evidence="2 5">Belongs to the DegT/DnrJ/EryC1 family.</text>
</comment>
<dbReference type="EMBL" id="LCYA01000189">
    <property type="protein sequence ID" value="KWV84460.1"/>
    <property type="molecule type" value="Genomic_DNA"/>
</dbReference>
<organism evidence="6 7">
    <name type="scientific">Pseudomonas fluorescens</name>
    <dbReference type="NCBI Taxonomy" id="294"/>
    <lineage>
        <taxon>Bacteria</taxon>
        <taxon>Pseudomonadati</taxon>
        <taxon>Pseudomonadota</taxon>
        <taxon>Gammaproteobacteria</taxon>
        <taxon>Pseudomonadales</taxon>
        <taxon>Pseudomonadaceae</taxon>
        <taxon>Pseudomonas</taxon>
    </lineage>
</organism>
<comment type="caution">
    <text evidence="6">The sequence shown here is derived from an EMBL/GenBank/DDBJ whole genome shotgun (WGS) entry which is preliminary data.</text>
</comment>
<sequence>MTVPFFAMNQSFSSTLPLIEESLDAFVDQASWVNDKQVRLLEQAIEAYTGAPFAIATGNATDSLIISLLALGIGPDDEVIVPCYSFFASLSCVLHVGATPVFVDIEPGSYGLDCAHVEACITPRTKAIMPVHLFRQMVDMQALKAIAQRHRLLLIEDSAEGIGMRWDGEHAGLIGDIGVLSFFPTKTLGALGDAGMILTRDPLLASRARQIMDNGRDAAGLAQRLGYNSRMDDLQALWLRARMLELEPDIARRAVHCALYDKYLEPLTQWVQRPVTLVRNCPQRTVDYVYLIEVPLRDALAAFLAARHIGTEAYYPLPLHLQPVCEHLGFQAGDLPVAERASTRALGLPLYPDLTPAAIGRVCEAIGEFYAAQGADL</sequence>
<evidence type="ECO:0000256" key="2">
    <source>
        <dbReference type="ARBA" id="ARBA00037999"/>
    </source>
</evidence>
<dbReference type="PATRIC" id="fig|294.193.peg.679"/>
<evidence type="ECO:0000256" key="3">
    <source>
        <dbReference type="PIRSR" id="PIRSR000390-1"/>
    </source>
</evidence>
<dbReference type="InterPro" id="IPR015421">
    <property type="entry name" value="PyrdxlP-dep_Trfase_major"/>
</dbReference>
<evidence type="ECO:0000313" key="7">
    <source>
        <dbReference type="Proteomes" id="UP000061348"/>
    </source>
</evidence>
<dbReference type="GO" id="GO:0008483">
    <property type="term" value="F:transaminase activity"/>
    <property type="evidence" value="ECO:0007669"/>
    <property type="project" value="UniProtKB-KW"/>
</dbReference>
<evidence type="ECO:0000256" key="4">
    <source>
        <dbReference type="PIRSR" id="PIRSR000390-2"/>
    </source>
</evidence>
<proteinExistence type="inferred from homology"/>
<keyword evidence="6" id="KW-0808">Transferase</keyword>
<dbReference type="Pfam" id="PF01041">
    <property type="entry name" value="DegT_DnrJ_EryC1"/>
    <property type="match status" value="1"/>
</dbReference>
<dbReference type="PIRSF" id="PIRSF000390">
    <property type="entry name" value="PLP_StrS"/>
    <property type="match status" value="1"/>
</dbReference>
<dbReference type="PANTHER" id="PTHR30244">
    <property type="entry name" value="TRANSAMINASE"/>
    <property type="match status" value="1"/>
</dbReference>
<feature type="active site" description="Proton acceptor" evidence="3">
    <location>
        <position position="186"/>
    </location>
</feature>
<keyword evidence="1 4" id="KW-0663">Pyridoxal phosphate</keyword>
<dbReference type="EC" id="2.6.1.98" evidence="6"/>
<dbReference type="InterPro" id="IPR015422">
    <property type="entry name" value="PyrdxlP-dep_Trfase_small"/>
</dbReference>
<dbReference type="AlphaFoldDB" id="A0A109LBB0"/>
<dbReference type="GO" id="GO:0000271">
    <property type="term" value="P:polysaccharide biosynthetic process"/>
    <property type="evidence" value="ECO:0007669"/>
    <property type="project" value="TreeGrafter"/>
</dbReference>
<evidence type="ECO:0000313" key="6">
    <source>
        <dbReference type="EMBL" id="KWV84460.1"/>
    </source>
</evidence>